<dbReference type="Proteomes" id="UP000275846">
    <property type="component" value="Unassembled WGS sequence"/>
</dbReference>
<keyword evidence="1" id="KW-0479">Metal-binding</keyword>
<dbReference type="OrthoDB" id="6320798at2759"/>
<dbReference type="InterPro" id="IPR013087">
    <property type="entry name" value="Znf_C2H2_type"/>
</dbReference>
<dbReference type="InterPro" id="IPR036236">
    <property type="entry name" value="Znf_C2H2_sf"/>
</dbReference>
<name>A0A183SJN2_SCHSO</name>
<gene>
    <name evidence="4" type="ORF">SSLN_LOCUS4430</name>
</gene>
<dbReference type="EMBL" id="UYSU01032866">
    <property type="protein sequence ID" value="VDL90815.1"/>
    <property type="molecule type" value="Genomic_DNA"/>
</dbReference>
<dbReference type="PROSITE" id="PS50157">
    <property type="entry name" value="ZINC_FINGER_C2H2_2"/>
    <property type="match status" value="1"/>
</dbReference>
<keyword evidence="5" id="KW-1185">Reference proteome</keyword>
<organism evidence="6">
    <name type="scientific">Schistocephalus solidus</name>
    <name type="common">Tapeworm</name>
    <dbReference type="NCBI Taxonomy" id="70667"/>
    <lineage>
        <taxon>Eukaryota</taxon>
        <taxon>Metazoa</taxon>
        <taxon>Spiralia</taxon>
        <taxon>Lophotrochozoa</taxon>
        <taxon>Platyhelminthes</taxon>
        <taxon>Cestoda</taxon>
        <taxon>Eucestoda</taxon>
        <taxon>Diphyllobothriidea</taxon>
        <taxon>Diphyllobothriidae</taxon>
        <taxon>Schistocephalus</taxon>
    </lineage>
</organism>
<feature type="region of interest" description="Disordered" evidence="2">
    <location>
        <begin position="61"/>
        <end position="102"/>
    </location>
</feature>
<reference evidence="4 5" key="2">
    <citation type="submission" date="2018-11" db="EMBL/GenBank/DDBJ databases">
        <authorList>
            <consortium name="Pathogen Informatics"/>
        </authorList>
    </citation>
    <scope>NUCLEOTIDE SEQUENCE [LARGE SCALE GENOMIC DNA]</scope>
    <source>
        <strain evidence="4 5">NST_G2</strain>
    </source>
</reference>
<protein>
    <submittedName>
        <fullName evidence="6">C2H2-type domain-containing protein</fullName>
    </submittedName>
</protein>
<proteinExistence type="predicted"/>
<evidence type="ECO:0000259" key="3">
    <source>
        <dbReference type="PROSITE" id="PS50157"/>
    </source>
</evidence>
<dbReference type="SMART" id="SM00355">
    <property type="entry name" value="ZnF_C2H2"/>
    <property type="match status" value="2"/>
</dbReference>
<sequence>MLISGGSCAASVKYLHPLDHAEWGDLGAAAVPQVAPVVNAPVAASVWYLTLTGGSLKLHFSSGHTPGNCQDRRTPFPPPRSKRSYGEGGMQSLPGAPTHSRDRRLHCPQCPCTFTHRMGLFGHMRIHDSGIHHNADSTDTPCTPSAPAVLSAPDTPTTMNDIPPAPPDFSLPQCAHNFNSRIGLVGHLQSHRTVAGEPCGLYGTPTPWDPSQVWWHTQGLLWLRHPPVPSPISGLLDSAMTPGSGGGGGEIAVAAAHGYYHLELIHVEVTVPAPPFCGAYLDVVGLRRSYCRVRAAHLISSLFDSALTPGSSGGVEQRVWYMQRADTTRSVSGREPSAHDPTSDLLDFVLTPGTGG</sequence>
<dbReference type="SUPFAM" id="SSF57667">
    <property type="entry name" value="beta-beta-alpha zinc fingers"/>
    <property type="match status" value="1"/>
</dbReference>
<evidence type="ECO:0000256" key="1">
    <source>
        <dbReference type="PROSITE-ProRule" id="PRU00042"/>
    </source>
</evidence>
<evidence type="ECO:0000313" key="6">
    <source>
        <dbReference type="WBParaSite" id="SSLN_0000457701-mRNA-1"/>
    </source>
</evidence>
<keyword evidence="1" id="KW-0863">Zinc-finger</keyword>
<evidence type="ECO:0000313" key="4">
    <source>
        <dbReference type="EMBL" id="VDL90815.1"/>
    </source>
</evidence>
<evidence type="ECO:0000313" key="5">
    <source>
        <dbReference type="Proteomes" id="UP000275846"/>
    </source>
</evidence>
<dbReference type="GO" id="GO:0008270">
    <property type="term" value="F:zinc ion binding"/>
    <property type="evidence" value="ECO:0007669"/>
    <property type="project" value="UniProtKB-KW"/>
</dbReference>
<dbReference type="PROSITE" id="PS00028">
    <property type="entry name" value="ZINC_FINGER_C2H2_1"/>
    <property type="match status" value="1"/>
</dbReference>
<dbReference type="AlphaFoldDB" id="A0A183SJN2"/>
<reference evidence="6" key="1">
    <citation type="submission" date="2016-06" db="UniProtKB">
        <authorList>
            <consortium name="WormBaseParasite"/>
        </authorList>
    </citation>
    <scope>IDENTIFICATION</scope>
</reference>
<feature type="domain" description="C2H2-type" evidence="3">
    <location>
        <begin position="105"/>
        <end position="127"/>
    </location>
</feature>
<evidence type="ECO:0000256" key="2">
    <source>
        <dbReference type="SAM" id="MobiDB-lite"/>
    </source>
</evidence>
<keyword evidence="1" id="KW-0862">Zinc</keyword>
<accession>A0A183SJN2</accession>
<dbReference type="WBParaSite" id="SSLN_0000457701-mRNA-1">
    <property type="protein sequence ID" value="SSLN_0000457701-mRNA-1"/>
    <property type="gene ID" value="SSLN_0000457701"/>
</dbReference>